<dbReference type="Gene3D" id="3.60.21.10">
    <property type="match status" value="1"/>
</dbReference>
<organism evidence="2 3">
    <name type="scientific">Streptomyces lancefieldiae</name>
    <dbReference type="NCBI Taxonomy" id="3075520"/>
    <lineage>
        <taxon>Bacteria</taxon>
        <taxon>Bacillati</taxon>
        <taxon>Actinomycetota</taxon>
        <taxon>Actinomycetes</taxon>
        <taxon>Kitasatosporales</taxon>
        <taxon>Streptomycetaceae</taxon>
        <taxon>Streptomyces</taxon>
    </lineage>
</organism>
<feature type="domain" description="Calcineurin-like phosphoesterase" evidence="1">
    <location>
        <begin position="8"/>
        <end position="241"/>
    </location>
</feature>
<evidence type="ECO:0000259" key="1">
    <source>
        <dbReference type="Pfam" id="PF00149"/>
    </source>
</evidence>
<dbReference type="PANTHER" id="PTHR36492">
    <property type="match status" value="1"/>
</dbReference>
<evidence type="ECO:0000313" key="3">
    <source>
        <dbReference type="Proteomes" id="UP001180724"/>
    </source>
</evidence>
<dbReference type="RefSeq" id="WP_311574839.1">
    <property type="nucleotide sequence ID" value="NZ_JAVRFH010000021.1"/>
</dbReference>
<reference evidence="2" key="1">
    <citation type="submission" date="2024-05" db="EMBL/GenBank/DDBJ databases">
        <title>30 novel species of actinomycetes from the DSMZ collection.</title>
        <authorList>
            <person name="Nouioui I."/>
        </authorList>
    </citation>
    <scope>NUCLEOTIDE SEQUENCE</scope>
    <source>
        <strain evidence="2">DSM 40712</strain>
    </source>
</reference>
<dbReference type="SUPFAM" id="SSF56300">
    <property type="entry name" value="Metallo-dependent phosphatases"/>
    <property type="match status" value="1"/>
</dbReference>
<dbReference type="InterPro" id="IPR052963">
    <property type="entry name" value="Pantetheine_PDE"/>
</dbReference>
<dbReference type="InterPro" id="IPR004843">
    <property type="entry name" value="Calcineurin-like_PHP"/>
</dbReference>
<sequence>MSGTRGSLLAISDLHIAYPENRKIVNCLRPEHDEDWLIVAGDIGERAADIASALTTLSRRFAKVIWAPGNHELWTPREDPLQLRGRERYEHLVALCRGLGVLTPEDPYAVWRGAGGPVTVAPLFVLYDYSFRAPGTTTKRASLAAAYEQGVVCSDEFLLHPDPYPTREAWCRARLVETERRLESRDPDLPTVLVNHFPLIKENTELLHHQEFAQWCGTVRTADWHRRFRALSVVYGHLHIPRTTWHDGVRFEEVSVGYPREWRRPAHPATGLRRILPYPSTGAVAAPNLVKAEHA</sequence>
<proteinExistence type="predicted"/>
<evidence type="ECO:0000313" key="2">
    <source>
        <dbReference type="EMBL" id="MDT0612767.1"/>
    </source>
</evidence>
<dbReference type="Pfam" id="PF00149">
    <property type="entry name" value="Metallophos"/>
    <property type="match status" value="1"/>
</dbReference>
<dbReference type="PANTHER" id="PTHR36492:SF2">
    <property type="entry name" value="[ACYL-CARRIER-PROTEIN] PHOSPHODIESTERASE PPTH"/>
    <property type="match status" value="1"/>
</dbReference>
<gene>
    <name evidence="2" type="ORF">RM812_21480</name>
</gene>
<protein>
    <submittedName>
        <fullName evidence="2">Metallophosphoesterase</fullName>
    </submittedName>
</protein>
<dbReference type="InterPro" id="IPR029052">
    <property type="entry name" value="Metallo-depent_PP-like"/>
</dbReference>
<dbReference type="Proteomes" id="UP001180724">
    <property type="component" value="Unassembled WGS sequence"/>
</dbReference>
<keyword evidence="3" id="KW-1185">Reference proteome</keyword>
<name>A0ABU3AT52_9ACTN</name>
<dbReference type="CDD" id="cd00838">
    <property type="entry name" value="MPP_superfamily"/>
    <property type="match status" value="1"/>
</dbReference>
<dbReference type="EMBL" id="JAVRFH010000021">
    <property type="protein sequence ID" value="MDT0612767.1"/>
    <property type="molecule type" value="Genomic_DNA"/>
</dbReference>
<accession>A0ABU3AT52</accession>
<comment type="caution">
    <text evidence="2">The sequence shown here is derived from an EMBL/GenBank/DDBJ whole genome shotgun (WGS) entry which is preliminary data.</text>
</comment>